<sequence>MAPTNVEEDVELQFGLELEFVAPPDRYTSFGYSGFIERVLQEEACFFRLAKQLNDAGLPAAFELCLTERECEDNPHRIEAPRRSIFDNWRVIDPATTILDTKTTHKYQYWLVKPECLDSEVPRTWISTELNSPILNQVEVQNGFPNVNRALKAISNECQPHGAHINSGCGLHVHVSPVSGLTNIQAKCVAAMLFLIDDHLLYELCSRNRREEHSAMKQTTFAPLRQARSGIDIVRRATAAGVNNYLPKSLLDQYGSQMRNLWETNGLWDLSKAVKGNFLLKGKPRSTLRVSIVRRRDGMPSNTLEFRHAQSSFSHKFVQQWTALILGIFKVACLPAAKYKRIMLWLFNITSTTPRQDAWLPLLHTIRNSVPGNWAEEIDVAYWVERVQENRTKAEPDVGAGGIALMDD</sequence>
<dbReference type="PANTHER" id="PTHR36847">
    <property type="entry name" value="AMIDOLIGASE ENZYME"/>
    <property type="match status" value="1"/>
</dbReference>
<dbReference type="EMBL" id="NJEU01000051">
    <property type="protein sequence ID" value="PHH82587.1"/>
    <property type="molecule type" value="Genomic_DNA"/>
</dbReference>
<organism evidence="1 2">
    <name type="scientific">Ophiocordyceps australis</name>
    <dbReference type="NCBI Taxonomy" id="1399860"/>
    <lineage>
        <taxon>Eukaryota</taxon>
        <taxon>Fungi</taxon>
        <taxon>Dikarya</taxon>
        <taxon>Ascomycota</taxon>
        <taxon>Pezizomycotina</taxon>
        <taxon>Sordariomycetes</taxon>
        <taxon>Hypocreomycetidae</taxon>
        <taxon>Hypocreales</taxon>
        <taxon>Ophiocordycipitaceae</taxon>
        <taxon>Ophiocordyceps</taxon>
    </lineage>
</organism>
<protein>
    <recommendedName>
        <fullName evidence="3">Amidoligase enzyme</fullName>
    </recommendedName>
</protein>
<reference evidence="1 2" key="1">
    <citation type="submission" date="2017-06" db="EMBL/GenBank/DDBJ databases">
        <title>Ant-infecting Ophiocordyceps genomes reveal a high diversity of potential behavioral manipulation genes and a possible major role for enterotoxins.</title>
        <authorList>
            <person name="De Bekker C."/>
            <person name="Evans H.C."/>
            <person name="Brachmann A."/>
            <person name="Hughes D.P."/>
        </authorList>
    </citation>
    <scope>NUCLEOTIDE SEQUENCE [LARGE SCALE GENOMIC DNA]</scope>
    <source>
        <strain evidence="1 2">1348a</strain>
    </source>
</reference>
<gene>
    <name evidence="1" type="ORF">CDD82_5512</name>
</gene>
<dbReference type="Proteomes" id="UP000224854">
    <property type="component" value="Unassembled WGS sequence"/>
</dbReference>
<accession>A0A2C5ZND3</accession>
<dbReference type="PANTHER" id="PTHR36847:SF1">
    <property type="entry name" value="AMIDOLIGASE ENZYME"/>
    <property type="match status" value="1"/>
</dbReference>
<evidence type="ECO:0000313" key="1">
    <source>
        <dbReference type="EMBL" id="PHH82587.1"/>
    </source>
</evidence>
<comment type="caution">
    <text evidence="1">The sequence shown here is derived from an EMBL/GenBank/DDBJ whole genome shotgun (WGS) entry which is preliminary data.</text>
</comment>
<dbReference type="OrthoDB" id="4940520at2759"/>
<evidence type="ECO:0000313" key="2">
    <source>
        <dbReference type="Proteomes" id="UP000224854"/>
    </source>
</evidence>
<dbReference type="AlphaFoldDB" id="A0A2C5ZND3"/>
<proteinExistence type="predicted"/>
<evidence type="ECO:0008006" key="3">
    <source>
        <dbReference type="Google" id="ProtNLM"/>
    </source>
</evidence>
<keyword evidence="2" id="KW-1185">Reference proteome</keyword>
<name>A0A2C5ZND3_9HYPO</name>